<reference evidence="4" key="1">
    <citation type="submission" date="2021-02" db="EMBL/GenBank/DDBJ databases">
        <authorList>
            <person name="Bekaert M."/>
        </authorList>
    </citation>
    <scope>NUCLEOTIDE SEQUENCE</scope>
    <source>
        <strain evidence="4">IoA-00</strain>
    </source>
</reference>
<dbReference type="Gene3D" id="3.40.630.30">
    <property type="match status" value="1"/>
</dbReference>
<sequence length="174" mass="19677">MVDISQSGEYFYDYVNTSDIVITNSNDLANFAIKRIKKGGLLLNFGGNHRIRSAVKEDCKNIIKLVQELADYQKLSDGPSLTPEKLEEDGFGSDPAFHCKVAYDGDKCVGYALYFYGFSTFYGRNAYMEDLYVSNNYRDKGIGSDLWRSAVKETLEKGCTTFDFSVLGDNFERH</sequence>
<dbReference type="Proteomes" id="UP000675881">
    <property type="component" value="Chromosome 3"/>
</dbReference>
<dbReference type="EC" id="2.3.1.57" evidence="4"/>
<evidence type="ECO:0000256" key="3">
    <source>
        <dbReference type="ARBA" id="ARBA00023315"/>
    </source>
</evidence>
<dbReference type="InterPro" id="IPR016181">
    <property type="entry name" value="Acyl_CoA_acyltransferase"/>
</dbReference>
<dbReference type="PANTHER" id="PTHR10545">
    <property type="entry name" value="DIAMINE N-ACETYLTRANSFERASE"/>
    <property type="match status" value="1"/>
</dbReference>
<keyword evidence="3 4" id="KW-0012">Acyltransferase</keyword>
<evidence type="ECO:0000256" key="2">
    <source>
        <dbReference type="ARBA" id="ARBA00022679"/>
    </source>
</evidence>
<dbReference type="InterPro" id="IPR000182">
    <property type="entry name" value="GNAT_dom"/>
</dbReference>
<dbReference type="PANTHER" id="PTHR10545:SF29">
    <property type="entry name" value="GH14572P-RELATED"/>
    <property type="match status" value="1"/>
</dbReference>
<accession>A0A7R8H6G6</accession>
<dbReference type="PROSITE" id="PS51186">
    <property type="entry name" value="GNAT"/>
    <property type="match status" value="1"/>
</dbReference>
<dbReference type="SUPFAM" id="SSF55729">
    <property type="entry name" value="Acyl-CoA N-acyltransferases (Nat)"/>
    <property type="match status" value="1"/>
</dbReference>
<evidence type="ECO:0000313" key="4">
    <source>
        <dbReference type="EMBL" id="CAF2888312.1"/>
    </source>
</evidence>
<dbReference type="CDD" id="cd04301">
    <property type="entry name" value="NAT_SF"/>
    <property type="match status" value="1"/>
</dbReference>
<organism evidence="4 5">
    <name type="scientific">Lepeophtheirus salmonis</name>
    <name type="common">Salmon louse</name>
    <name type="synonym">Caligus salmonis</name>
    <dbReference type="NCBI Taxonomy" id="72036"/>
    <lineage>
        <taxon>Eukaryota</taxon>
        <taxon>Metazoa</taxon>
        <taxon>Ecdysozoa</taxon>
        <taxon>Arthropoda</taxon>
        <taxon>Crustacea</taxon>
        <taxon>Multicrustacea</taxon>
        <taxon>Hexanauplia</taxon>
        <taxon>Copepoda</taxon>
        <taxon>Siphonostomatoida</taxon>
        <taxon>Caligidae</taxon>
        <taxon>Lepeophtheirus</taxon>
    </lineage>
</organism>
<dbReference type="EMBL" id="HG994582">
    <property type="protein sequence ID" value="CAF2888312.1"/>
    <property type="molecule type" value="Genomic_DNA"/>
</dbReference>
<evidence type="ECO:0000313" key="5">
    <source>
        <dbReference type="Proteomes" id="UP000675881"/>
    </source>
</evidence>
<proteinExistence type="inferred from homology"/>
<name>A0A7R8H6G6_LEPSM</name>
<dbReference type="InterPro" id="IPR051016">
    <property type="entry name" value="Diverse_Substrate_AcTransf"/>
</dbReference>
<gene>
    <name evidence="4" type="ORF">LSAA_7424</name>
</gene>
<keyword evidence="5" id="KW-1185">Reference proteome</keyword>
<evidence type="ECO:0000256" key="1">
    <source>
        <dbReference type="ARBA" id="ARBA00008694"/>
    </source>
</evidence>
<dbReference type="OrthoDB" id="7305308at2759"/>
<dbReference type="GO" id="GO:0004145">
    <property type="term" value="F:diamine N-acetyltransferase activity"/>
    <property type="evidence" value="ECO:0007669"/>
    <property type="project" value="UniProtKB-EC"/>
</dbReference>
<dbReference type="FunFam" id="3.40.630.30:FF:000064">
    <property type="entry name" value="GNAT family acetyltransferase"/>
    <property type="match status" value="1"/>
</dbReference>
<dbReference type="AlphaFoldDB" id="A0A7R8H6G6"/>
<comment type="similarity">
    <text evidence="1">Belongs to the acetyltransferase family.</text>
</comment>
<protein>
    <submittedName>
        <fullName evidence="4">SpeG</fullName>
        <ecNumber evidence="4">2.3.1.57</ecNumber>
    </submittedName>
</protein>
<dbReference type="Pfam" id="PF00583">
    <property type="entry name" value="Acetyltransf_1"/>
    <property type="match status" value="1"/>
</dbReference>
<keyword evidence="2 4" id="KW-0808">Transferase</keyword>